<accession>A0ABW8T7C2</accession>
<feature type="transmembrane region" description="Helical" evidence="1">
    <location>
        <begin position="91"/>
        <end position="112"/>
    </location>
</feature>
<protein>
    <submittedName>
        <fullName evidence="3">DUF4342 domain-containing protein</fullName>
    </submittedName>
</protein>
<feature type="domain" description="DUF4342" evidence="2">
    <location>
        <begin position="49"/>
        <end position="118"/>
    </location>
</feature>
<keyword evidence="1" id="KW-0472">Membrane</keyword>
<dbReference type="InterPro" id="IPR025642">
    <property type="entry name" value="DUF4342"/>
</dbReference>
<dbReference type="Proteomes" id="UP001623591">
    <property type="component" value="Unassembled WGS sequence"/>
</dbReference>
<keyword evidence="1" id="KW-0812">Transmembrane</keyword>
<keyword evidence="4" id="KW-1185">Reference proteome</keyword>
<organism evidence="3 4">
    <name type="scientific">Candidatus Clostridium stratigraminis</name>
    <dbReference type="NCBI Taxonomy" id="3381661"/>
    <lineage>
        <taxon>Bacteria</taxon>
        <taxon>Bacillati</taxon>
        <taxon>Bacillota</taxon>
        <taxon>Clostridia</taxon>
        <taxon>Eubacteriales</taxon>
        <taxon>Clostridiaceae</taxon>
        <taxon>Clostridium</taxon>
    </lineage>
</organism>
<evidence type="ECO:0000313" key="4">
    <source>
        <dbReference type="Proteomes" id="UP001623591"/>
    </source>
</evidence>
<comment type="caution">
    <text evidence="3">The sequence shown here is derived from an EMBL/GenBank/DDBJ whole genome shotgun (WGS) entry which is preliminary data.</text>
</comment>
<gene>
    <name evidence="3" type="ORF">ACJDUG_16070</name>
</gene>
<dbReference type="Pfam" id="PF14242">
    <property type="entry name" value="DUF4342"/>
    <property type="match status" value="1"/>
</dbReference>
<dbReference type="InterPro" id="IPR009060">
    <property type="entry name" value="UBA-like_sf"/>
</dbReference>
<keyword evidence="1" id="KW-1133">Transmembrane helix</keyword>
<name>A0ABW8T7C2_9CLOT</name>
<dbReference type="EMBL" id="JBJHZZ010000018">
    <property type="protein sequence ID" value="MFL0248466.1"/>
    <property type="molecule type" value="Genomic_DNA"/>
</dbReference>
<dbReference type="RefSeq" id="WP_406770898.1">
    <property type="nucleotide sequence ID" value="NZ_JBJHZZ010000018.1"/>
</dbReference>
<dbReference type="CDD" id="cd14360">
    <property type="entry name" value="UBA_NAC_like_bac"/>
    <property type="match status" value="1"/>
</dbReference>
<dbReference type="SUPFAM" id="SSF46934">
    <property type="entry name" value="UBA-like"/>
    <property type="match status" value="1"/>
</dbReference>
<proteinExistence type="predicted"/>
<evidence type="ECO:0000256" key="1">
    <source>
        <dbReference type="SAM" id="Phobius"/>
    </source>
</evidence>
<evidence type="ECO:0000259" key="2">
    <source>
        <dbReference type="Pfam" id="PF14242"/>
    </source>
</evidence>
<evidence type="ECO:0000313" key="3">
    <source>
        <dbReference type="EMBL" id="MFL0248466.1"/>
    </source>
</evidence>
<sequence>MSVSLEKIDELRKRANVSYEAAKDALEKCNDDLVEALIYLEKQNMVNEQQSTERKNSFWETVKKIIRKGNRTKLIIKKHENIVLSMPVTPAVIITIIAPYFTLIVLLIVLLTGHRIKFQGPKGDCTQVNEVLNKVADTVDSTKRKLTEDDSCSSSNN</sequence>
<dbReference type="Gene3D" id="1.10.8.10">
    <property type="entry name" value="DNA helicase RuvA subunit, C-terminal domain"/>
    <property type="match status" value="1"/>
</dbReference>
<reference evidence="3 4" key="1">
    <citation type="submission" date="2024-11" db="EMBL/GenBank/DDBJ databases">
        <authorList>
            <person name="Heng Y.C."/>
            <person name="Lim A.C.H."/>
            <person name="Lee J.K.Y."/>
            <person name="Kittelmann S."/>
        </authorList>
    </citation>
    <scope>NUCLEOTIDE SEQUENCE [LARGE SCALE GENOMIC DNA]</scope>
    <source>
        <strain evidence="3 4">WILCCON 0185</strain>
    </source>
</reference>